<keyword evidence="3" id="KW-1185">Reference proteome</keyword>
<keyword evidence="1" id="KW-1133">Transmembrane helix</keyword>
<feature type="transmembrane region" description="Helical" evidence="1">
    <location>
        <begin position="94"/>
        <end position="111"/>
    </location>
</feature>
<sequence length="121" mass="13055">MGLVVMARACHDRPVAQREADMPGYVVGLLAAVAVAVVVFAVVVFAVIAIRTEWILPWLRRSTLRPRLWGYSALFGGAGLGLWCFAHAIHRPALFSAAAVGLFVVSTGLSFRATRPGRVPR</sequence>
<evidence type="ECO:0000256" key="1">
    <source>
        <dbReference type="SAM" id="Phobius"/>
    </source>
</evidence>
<dbReference type="EMBL" id="AEJC01000467">
    <property type="protein sequence ID" value="EKX63070.1"/>
    <property type="molecule type" value="Genomic_DNA"/>
</dbReference>
<dbReference type="PATRIC" id="fig|698759.3.peg.6256"/>
<proteinExistence type="predicted"/>
<keyword evidence="1" id="KW-0812">Transmembrane</keyword>
<dbReference type="Proteomes" id="UP000010411">
    <property type="component" value="Unassembled WGS sequence"/>
</dbReference>
<dbReference type="AlphaFoldDB" id="L1KRF3"/>
<evidence type="ECO:0000313" key="2">
    <source>
        <dbReference type="EMBL" id="EKX63070.1"/>
    </source>
</evidence>
<name>L1KRF3_9ACTN</name>
<feature type="transmembrane region" description="Helical" evidence="1">
    <location>
        <begin position="68"/>
        <end position="88"/>
    </location>
</feature>
<protein>
    <submittedName>
        <fullName evidence="2">Uncharacterized protein</fullName>
    </submittedName>
</protein>
<gene>
    <name evidence="2" type="ORF">STRIP9103_06481</name>
</gene>
<reference evidence="2 3" key="1">
    <citation type="submission" date="2012-11" db="EMBL/GenBank/DDBJ databases">
        <authorList>
            <person name="Huguet-Tapia J.C."/>
            <person name="Durkin A.S."/>
            <person name="Pettis G.S."/>
            <person name="Badger J.H."/>
        </authorList>
    </citation>
    <scope>NUCLEOTIDE SEQUENCE [LARGE SCALE GENOMIC DNA]</scope>
    <source>
        <strain evidence="2 3">91-03</strain>
    </source>
</reference>
<keyword evidence="1" id="KW-0472">Membrane</keyword>
<comment type="caution">
    <text evidence="2">The sequence shown here is derived from an EMBL/GenBank/DDBJ whole genome shotgun (WGS) entry which is preliminary data.</text>
</comment>
<organism evidence="2 3">
    <name type="scientific">Streptomyces ipomoeae 91-03</name>
    <dbReference type="NCBI Taxonomy" id="698759"/>
    <lineage>
        <taxon>Bacteria</taxon>
        <taxon>Bacillati</taxon>
        <taxon>Actinomycetota</taxon>
        <taxon>Actinomycetes</taxon>
        <taxon>Kitasatosporales</taxon>
        <taxon>Streptomycetaceae</taxon>
        <taxon>Streptomyces</taxon>
    </lineage>
</organism>
<accession>L1KRF3</accession>
<feature type="transmembrane region" description="Helical" evidence="1">
    <location>
        <begin position="25"/>
        <end position="48"/>
    </location>
</feature>
<evidence type="ECO:0000313" key="3">
    <source>
        <dbReference type="Proteomes" id="UP000010411"/>
    </source>
</evidence>